<accession>A0A392VK43</accession>
<evidence type="ECO:0000313" key="2">
    <source>
        <dbReference type="Proteomes" id="UP000265520"/>
    </source>
</evidence>
<reference evidence="1 2" key="1">
    <citation type="journal article" date="2018" name="Front. Plant Sci.">
        <title>Red Clover (Trifolium pratense) and Zigzag Clover (T. medium) - A Picture of Genomic Similarities and Differences.</title>
        <authorList>
            <person name="Dluhosova J."/>
            <person name="Istvanek J."/>
            <person name="Nedelnik J."/>
            <person name="Repkova J."/>
        </authorList>
    </citation>
    <scope>NUCLEOTIDE SEQUENCE [LARGE SCALE GENOMIC DNA]</scope>
    <source>
        <strain evidence="2">cv. 10/8</strain>
        <tissue evidence="1">Leaf</tissue>
    </source>
</reference>
<comment type="caution">
    <text evidence="1">The sequence shown here is derived from an EMBL/GenBank/DDBJ whole genome shotgun (WGS) entry which is preliminary data.</text>
</comment>
<feature type="non-terminal residue" evidence="1">
    <location>
        <position position="21"/>
    </location>
</feature>
<protein>
    <submittedName>
        <fullName evidence="1">Uncharacterized protein</fullName>
    </submittedName>
</protein>
<keyword evidence="2" id="KW-1185">Reference proteome</keyword>
<evidence type="ECO:0000313" key="1">
    <source>
        <dbReference type="EMBL" id="MCI88754.1"/>
    </source>
</evidence>
<name>A0A392VK43_9FABA</name>
<dbReference type="EMBL" id="LXQA011201513">
    <property type="protein sequence ID" value="MCI88754.1"/>
    <property type="molecule type" value="Genomic_DNA"/>
</dbReference>
<dbReference type="AlphaFoldDB" id="A0A392VK43"/>
<dbReference type="Proteomes" id="UP000265520">
    <property type="component" value="Unassembled WGS sequence"/>
</dbReference>
<proteinExistence type="predicted"/>
<sequence>MRVVDSVLVVDYFELLVLFLL</sequence>
<organism evidence="1 2">
    <name type="scientific">Trifolium medium</name>
    <dbReference type="NCBI Taxonomy" id="97028"/>
    <lineage>
        <taxon>Eukaryota</taxon>
        <taxon>Viridiplantae</taxon>
        <taxon>Streptophyta</taxon>
        <taxon>Embryophyta</taxon>
        <taxon>Tracheophyta</taxon>
        <taxon>Spermatophyta</taxon>
        <taxon>Magnoliopsida</taxon>
        <taxon>eudicotyledons</taxon>
        <taxon>Gunneridae</taxon>
        <taxon>Pentapetalae</taxon>
        <taxon>rosids</taxon>
        <taxon>fabids</taxon>
        <taxon>Fabales</taxon>
        <taxon>Fabaceae</taxon>
        <taxon>Papilionoideae</taxon>
        <taxon>50 kb inversion clade</taxon>
        <taxon>NPAAA clade</taxon>
        <taxon>Hologalegina</taxon>
        <taxon>IRL clade</taxon>
        <taxon>Trifolieae</taxon>
        <taxon>Trifolium</taxon>
    </lineage>
</organism>